<dbReference type="OrthoDB" id="4864772at2"/>
<keyword evidence="1" id="KW-0812">Transmembrane</keyword>
<dbReference type="KEGG" id="mik:FOE78_08365"/>
<evidence type="ECO:0000313" key="4">
    <source>
        <dbReference type="Proteomes" id="UP000319263"/>
    </source>
</evidence>
<dbReference type="RefSeq" id="WP_143985874.1">
    <property type="nucleotide sequence ID" value="NZ_CP041692.1"/>
</dbReference>
<sequence>MITINGLPLHPLLIHVVVALLPLTALMAVLGSIWPAAQRKFGLLTPLAALGVLAAVPVTIMAGDQLAAELGLGAAIDRHATLARRLLPMSIALFAVTAAQWGYLRFLPRRRWLTVVIAAVVIAVAAGTTVQLVMAADAGAQMVWGHVGGSR</sequence>
<protein>
    <recommendedName>
        <fullName evidence="2">DUF2231 domain-containing protein</fullName>
    </recommendedName>
</protein>
<keyword evidence="1" id="KW-0472">Membrane</keyword>
<organism evidence="3 4">
    <name type="scientific">Microlunatus elymi</name>
    <dbReference type="NCBI Taxonomy" id="2596828"/>
    <lineage>
        <taxon>Bacteria</taxon>
        <taxon>Bacillati</taxon>
        <taxon>Actinomycetota</taxon>
        <taxon>Actinomycetes</taxon>
        <taxon>Propionibacteriales</taxon>
        <taxon>Propionibacteriaceae</taxon>
        <taxon>Microlunatus</taxon>
    </lineage>
</organism>
<feature type="transmembrane region" description="Helical" evidence="1">
    <location>
        <begin position="82"/>
        <end position="104"/>
    </location>
</feature>
<proteinExistence type="predicted"/>
<name>A0A516PXL1_9ACTN</name>
<dbReference type="EMBL" id="CP041692">
    <property type="protein sequence ID" value="QDP95908.1"/>
    <property type="molecule type" value="Genomic_DNA"/>
</dbReference>
<gene>
    <name evidence="3" type="ORF">FOE78_08365</name>
</gene>
<dbReference type="Pfam" id="PF09990">
    <property type="entry name" value="DUF2231"/>
    <property type="match status" value="1"/>
</dbReference>
<evidence type="ECO:0000259" key="2">
    <source>
        <dbReference type="Pfam" id="PF09990"/>
    </source>
</evidence>
<keyword evidence="1" id="KW-1133">Transmembrane helix</keyword>
<keyword evidence="4" id="KW-1185">Reference proteome</keyword>
<feature type="transmembrane region" description="Helical" evidence="1">
    <location>
        <begin position="41"/>
        <end position="62"/>
    </location>
</feature>
<dbReference type="AlphaFoldDB" id="A0A516PXL1"/>
<evidence type="ECO:0000313" key="3">
    <source>
        <dbReference type="EMBL" id="QDP95908.1"/>
    </source>
</evidence>
<dbReference type="Proteomes" id="UP000319263">
    <property type="component" value="Chromosome"/>
</dbReference>
<feature type="transmembrane region" description="Helical" evidence="1">
    <location>
        <begin position="12"/>
        <end position="34"/>
    </location>
</feature>
<evidence type="ECO:0000256" key="1">
    <source>
        <dbReference type="SAM" id="Phobius"/>
    </source>
</evidence>
<accession>A0A516PXL1</accession>
<reference evidence="3 4" key="1">
    <citation type="submission" date="2019-07" db="EMBL/GenBank/DDBJ databases">
        <title>Microlunatus dokdonensis sp. nov. isolated from the rhizospheric soil of the wild plant Elymus tsukushiensis.</title>
        <authorList>
            <person name="Ghim S.-Y."/>
            <person name="Hwang Y.-J."/>
            <person name="Son J.-S."/>
            <person name="Shin J.-H."/>
        </authorList>
    </citation>
    <scope>NUCLEOTIDE SEQUENCE [LARGE SCALE GENOMIC DNA]</scope>
    <source>
        <strain evidence="3 4">KUDC0627</strain>
    </source>
</reference>
<dbReference type="InterPro" id="IPR019251">
    <property type="entry name" value="DUF2231_TM"/>
</dbReference>
<feature type="transmembrane region" description="Helical" evidence="1">
    <location>
        <begin position="111"/>
        <end position="134"/>
    </location>
</feature>
<feature type="domain" description="DUF2231" evidence="2">
    <location>
        <begin position="6"/>
        <end position="148"/>
    </location>
</feature>